<comment type="subcellular location">
    <subcellularLocation>
        <location evidence="4">Cytoplasm</location>
    </subcellularLocation>
</comment>
<proteinExistence type="inferred from homology"/>
<gene>
    <name evidence="4" type="primary">kdsB</name>
    <name evidence="5" type="ORF">FD145_27</name>
</gene>
<dbReference type="PANTHER" id="PTHR42866:SF2">
    <property type="entry name" value="3-DEOXY-MANNO-OCTULOSONATE CYTIDYLYLTRANSFERASE, MITOCHONDRIAL"/>
    <property type="match status" value="1"/>
</dbReference>
<comment type="function">
    <text evidence="4">Activates KDO (a required 8-carbon sugar) for incorporation into bacterial lipopolysaccharide in Gram-negative bacteria.</text>
</comment>
<organism evidence="5 6">
    <name type="scientific">Candidatus Saganbacteria bacterium</name>
    <dbReference type="NCBI Taxonomy" id="2575572"/>
    <lineage>
        <taxon>Bacteria</taxon>
        <taxon>Bacillati</taxon>
        <taxon>Saganbacteria</taxon>
    </lineage>
</organism>
<dbReference type="UniPathway" id="UPA00358">
    <property type="reaction ID" value="UER00476"/>
</dbReference>
<dbReference type="NCBIfam" id="TIGR00466">
    <property type="entry name" value="kdsB"/>
    <property type="match status" value="1"/>
</dbReference>
<reference evidence="5 6" key="1">
    <citation type="submission" date="2019-12" db="EMBL/GenBank/DDBJ databases">
        <authorList>
            <person name="Wolfe R."/>
            <person name="Danczak R."/>
            <person name="Wilkins M."/>
        </authorList>
    </citation>
    <scope>NUCLEOTIDE SEQUENCE [LARGE SCALE GENOMIC DNA]</scope>
    <source>
        <strain evidence="5">X2_MaxBin.013</strain>
    </source>
</reference>
<name>A0A833L2J9_UNCSA</name>
<dbReference type="GO" id="GO:0008690">
    <property type="term" value="F:3-deoxy-manno-octulosonate cytidylyltransferase activity"/>
    <property type="evidence" value="ECO:0007669"/>
    <property type="project" value="UniProtKB-UniRule"/>
</dbReference>
<dbReference type="EMBL" id="WPAF01000001">
    <property type="protein sequence ID" value="KAF0135201.1"/>
    <property type="molecule type" value="Genomic_DNA"/>
</dbReference>
<keyword evidence="4" id="KW-0963">Cytoplasm</keyword>
<dbReference type="InterPro" id="IPR003329">
    <property type="entry name" value="Cytidylyl_trans"/>
</dbReference>
<evidence type="ECO:0000256" key="2">
    <source>
        <dbReference type="ARBA" id="ARBA00022695"/>
    </source>
</evidence>
<dbReference type="NCBIfam" id="NF003952">
    <property type="entry name" value="PRK05450.1-5"/>
    <property type="match status" value="1"/>
</dbReference>
<evidence type="ECO:0000256" key="4">
    <source>
        <dbReference type="HAMAP-Rule" id="MF_00057"/>
    </source>
</evidence>
<dbReference type="GO" id="GO:0005829">
    <property type="term" value="C:cytosol"/>
    <property type="evidence" value="ECO:0007669"/>
    <property type="project" value="TreeGrafter"/>
</dbReference>
<evidence type="ECO:0000256" key="3">
    <source>
        <dbReference type="ARBA" id="ARBA00022985"/>
    </source>
</evidence>
<dbReference type="Pfam" id="PF02348">
    <property type="entry name" value="CTP_transf_3"/>
    <property type="match status" value="1"/>
</dbReference>
<sequence>MKSNQNIIGIIPARMASSRFPGKPLASILGVPMLGHVFKRSKLSRILNEVYVATCDQEIANYIQSIGGKAVMTSDKHVRASDRTAECLVKVEAETGKKVDIVVMIQGDEPMIRPEMIDSAVAPLLEDNLIQVVNLMSTLKNRIEQDDPNEVKVVVDQHNFALYFSREPIPSWKKGAKSLLMLKQVCVIPFRRDFLIKFNRLEPTPLEIAESVDMLRVLEHGYKIKMVMSDHETYSVDNIEDLKKVEKIMRKEKNQ</sequence>
<evidence type="ECO:0000313" key="5">
    <source>
        <dbReference type="EMBL" id="KAF0135201.1"/>
    </source>
</evidence>
<protein>
    <recommendedName>
        <fullName evidence="4">3-deoxy-manno-octulosonate cytidylyltransferase</fullName>
        <ecNumber evidence="4">2.7.7.38</ecNumber>
    </recommendedName>
    <alternativeName>
        <fullName evidence="4">CMP-2-keto-3-deoxyoctulosonic acid synthase</fullName>
        <shortName evidence="4">CKS</shortName>
        <shortName evidence="4">CMP-KDO synthase</shortName>
    </alternativeName>
</protein>
<dbReference type="InterPro" id="IPR004528">
    <property type="entry name" value="KdsB"/>
</dbReference>
<dbReference type="GO" id="GO:0033468">
    <property type="term" value="P:CMP-keto-3-deoxy-D-manno-octulosonic acid biosynthetic process"/>
    <property type="evidence" value="ECO:0007669"/>
    <property type="project" value="UniProtKB-UniRule"/>
</dbReference>
<comment type="catalytic activity">
    <reaction evidence="4">
        <text>3-deoxy-alpha-D-manno-oct-2-ulosonate + CTP = CMP-3-deoxy-beta-D-manno-octulosonate + diphosphate</text>
        <dbReference type="Rhea" id="RHEA:23448"/>
        <dbReference type="ChEBI" id="CHEBI:33019"/>
        <dbReference type="ChEBI" id="CHEBI:37563"/>
        <dbReference type="ChEBI" id="CHEBI:85986"/>
        <dbReference type="ChEBI" id="CHEBI:85987"/>
        <dbReference type="EC" id="2.7.7.38"/>
    </reaction>
</comment>
<keyword evidence="2 4" id="KW-0548">Nucleotidyltransferase</keyword>
<dbReference type="NCBIfam" id="NF009905">
    <property type="entry name" value="PRK13368.1"/>
    <property type="match status" value="1"/>
</dbReference>
<evidence type="ECO:0000256" key="1">
    <source>
        <dbReference type="ARBA" id="ARBA00022679"/>
    </source>
</evidence>
<evidence type="ECO:0000313" key="6">
    <source>
        <dbReference type="Proteomes" id="UP000488506"/>
    </source>
</evidence>
<dbReference type="HAMAP" id="MF_00057">
    <property type="entry name" value="KdsB"/>
    <property type="match status" value="1"/>
</dbReference>
<dbReference type="InterPro" id="IPR029044">
    <property type="entry name" value="Nucleotide-diphossugar_trans"/>
</dbReference>
<comment type="caution">
    <text evidence="5">The sequence shown here is derived from an EMBL/GenBank/DDBJ whole genome shotgun (WGS) entry which is preliminary data.</text>
</comment>
<dbReference type="EC" id="2.7.7.38" evidence="4"/>
<dbReference type="SUPFAM" id="SSF53448">
    <property type="entry name" value="Nucleotide-diphospho-sugar transferases"/>
    <property type="match status" value="1"/>
</dbReference>
<keyword evidence="3 4" id="KW-0448">Lipopolysaccharide biosynthesis</keyword>
<dbReference type="PANTHER" id="PTHR42866">
    <property type="entry name" value="3-DEOXY-MANNO-OCTULOSONATE CYTIDYLYLTRANSFERASE"/>
    <property type="match status" value="1"/>
</dbReference>
<dbReference type="GO" id="GO:0009103">
    <property type="term" value="P:lipopolysaccharide biosynthetic process"/>
    <property type="evidence" value="ECO:0007669"/>
    <property type="project" value="UniProtKB-UniRule"/>
</dbReference>
<comment type="similarity">
    <text evidence="4">Belongs to the KdsB family.</text>
</comment>
<dbReference type="Proteomes" id="UP000488506">
    <property type="component" value="Unassembled WGS sequence"/>
</dbReference>
<accession>A0A833L2J9</accession>
<dbReference type="CDD" id="cd02517">
    <property type="entry name" value="CMP-KDO-Synthetase"/>
    <property type="match status" value="1"/>
</dbReference>
<keyword evidence="1 4" id="KW-0808">Transferase</keyword>
<dbReference type="Gene3D" id="3.90.550.10">
    <property type="entry name" value="Spore Coat Polysaccharide Biosynthesis Protein SpsA, Chain A"/>
    <property type="match status" value="1"/>
</dbReference>
<comment type="pathway">
    <text evidence="4">Nucleotide-sugar biosynthesis; CMP-3-deoxy-D-manno-octulosonate biosynthesis; CMP-3-deoxy-D-manno-octulosonate from 3-deoxy-D-manno-octulosonate and CTP: step 1/1.</text>
</comment>
<dbReference type="AlphaFoldDB" id="A0A833L2J9"/>